<dbReference type="PANTHER" id="PTHR11640">
    <property type="entry name" value="NEPHRIN"/>
    <property type="match status" value="1"/>
</dbReference>
<dbReference type="OrthoDB" id="10012075at2759"/>
<dbReference type="InterPro" id="IPR007110">
    <property type="entry name" value="Ig-like_dom"/>
</dbReference>
<sequence>MSSLPLVLFVFFTSFLQTVIASASTVSSIVQRRAAPSVTVVPAYVKAYSGDTVTVSCSAEGQPPYTLTFYLFNSNGGSRIPATHCTKSINTVQGTAACSVSTNQLHAGEYHIYCANSRGAGSTAKLELGRTMDRLVWMIEPMDLDVMVGTSAAFYCQAESPSKVTYRWIDSIYGMEIMANNYNFTTSVTSNDTAVMVFAPQALVDERVYLCKASNSATSIYSFFLVRTFTNITGVHGPQDLDLTLAYSSGTTGNFSCEFESETPANISWFLENGATVKVPINDSDVNSTYFGYTVSSDVSISPEIVKQLGITKISCEADNGFVTLAMAASVTLSFPAKILTPAASYTVKAGSEFSITCETEGSPTPQTSWTFTDEFDYPTILADVAIETKGSSNILTIQNIRISGTFKCFAINPLGSDSSIFKVTVI</sequence>
<feature type="domain" description="Ig-like" evidence="7">
    <location>
        <begin position="238"/>
        <end position="334"/>
    </location>
</feature>
<gene>
    <name evidence="8" type="ORF">EGW08_020248</name>
</gene>
<dbReference type="Proteomes" id="UP000271974">
    <property type="component" value="Unassembled WGS sequence"/>
</dbReference>
<keyword evidence="3" id="KW-1015">Disulfide bond</keyword>
<dbReference type="EMBL" id="RQTK01001133">
    <property type="protein sequence ID" value="RUS71978.1"/>
    <property type="molecule type" value="Genomic_DNA"/>
</dbReference>
<dbReference type="SUPFAM" id="SSF48726">
    <property type="entry name" value="Immunoglobulin"/>
    <property type="match status" value="3"/>
</dbReference>
<dbReference type="GO" id="GO:0098609">
    <property type="term" value="P:cell-cell adhesion"/>
    <property type="evidence" value="ECO:0007669"/>
    <property type="project" value="TreeGrafter"/>
</dbReference>
<dbReference type="InterPro" id="IPR036179">
    <property type="entry name" value="Ig-like_dom_sf"/>
</dbReference>
<keyword evidence="2" id="KW-0472">Membrane</keyword>
<comment type="caution">
    <text evidence="8">The sequence shown here is derived from an EMBL/GenBank/DDBJ whole genome shotgun (WGS) entry which is preliminary data.</text>
</comment>
<feature type="domain" description="Ig-like" evidence="7">
    <location>
        <begin position="336"/>
        <end position="425"/>
    </location>
</feature>
<feature type="domain" description="Ig-like" evidence="7">
    <location>
        <begin position="36"/>
        <end position="101"/>
    </location>
</feature>
<dbReference type="GO" id="GO:0005911">
    <property type="term" value="C:cell-cell junction"/>
    <property type="evidence" value="ECO:0007669"/>
    <property type="project" value="TreeGrafter"/>
</dbReference>
<evidence type="ECO:0000256" key="3">
    <source>
        <dbReference type="ARBA" id="ARBA00023157"/>
    </source>
</evidence>
<proteinExistence type="predicted"/>
<dbReference type="AlphaFoldDB" id="A0A433SRV1"/>
<dbReference type="PROSITE" id="PS50835">
    <property type="entry name" value="IG_LIKE"/>
    <property type="match status" value="4"/>
</dbReference>
<dbReference type="InterPro" id="IPR051275">
    <property type="entry name" value="Cell_adhesion_signaling"/>
</dbReference>
<feature type="domain" description="Ig-like" evidence="7">
    <location>
        <begin position="149"/>
        <end position="222"/>
    </location>
</feature>
<organism evidence="8 9">
    <name type="scientific">Elysia chlorotica</name>
    <name type="common">Eastern emerald elysia</name>
    <name type="synonym">Sea slug</name>
    <dbReference type="NCBI Taxonomy" id="188477"/>
    <lineage>
        <taxon>Eukaryota</taxon>
        <taxon>Metazoa</taxon>
        <taxon>Spiralia</taxon>
        <taxon>Lophotrochozoa</taxon>
        <taxon>Mollusca</taxon>
        <taxon>Gastropoda</taxon>
        <taxon>Heterobranchia</taxon>
        <taxon>Euthyneura</taxon>
        <taxon>Panpulmonata</taxon>
        <taxon>Sacoglossa</taxon>
        <taxon>Placobranchoidea</taxon>
        <taxon>Plakobranchidae</taxon>
        <taxon>Elysia</taxon>
    </lineage>
</organism>
<dbReference type="GO" id="GO:0050839">
    <property type="term" value="F:cell adhesion molecule binding"/>
    <property type="evidence" value="ECO:0007669"/>
    <property type="project" value="TreeGrafter"/>
</dbReference>
<keyword evidence="5" id="KW-0393">Immunoglobulin domain</keyword>
<evidence type="ECO:0000256" key="5">
    <source>
        <dbReference type="ARBA" id="ARBA00023319"/>
    </source>
</evidence>
<evidence type="ECO:0000313" key="9">
    <source>
        <dbReference type="Proteomes" id="UP000271974"/>
    </source>
</evidence>
<dbReference type="Gene3D" id="2.60.40.10">
    <property type="entry name" value="Immunoglobulins"/>
    <property type="match status" value="4"/>
</dbReference>
<reference evidence="8 9" key="1">
    <citation type="submission" date="2019-01" db="EMBL/GenBank/DDBJ databases">
        <title>A draft genome assembly of the solar-powered sea slug Elysia chlorotica.</title>
        <authorList>
            <person name="Cai H."/>
            <person name="Li Q."/>
            <person name="Fang X."/>
            <person name="Li J."/>
            <person name="Curtis N.E."/>
            <person name="Altenburger A."/>
            <person name="Shibata T."/>
            <person name="Feng M."/>
            <person name="Maeda T."/>
            <person name="Schwartz J.A."/>
            <person name="Shigenobu S."/>
            <person name="Lundholm N."/>
            <person name="Nishiyama T."/>
            <person name="Yang H."/>
            <person name="Hasebe M."/>
            <person name="Li S."/>
            <person name="Pierce S.K."/>
            <person name="Wang J."/>
        </authorList>
    </citation>
    <scope>NUCLEOTIDE SEQUENCE [LARGE SCALE GENOMIC DNA]</scope>
    <source>
        <strain evidence="8">EC2010</strain>
        <tissue evidence="8">Whole organism of an adult</tissue>
    </source>
</reference>
<keyword evidence="4" id="KW-0325">Glycoprotein</keyword>
<dbReference type="SMART" id="SM00409">
    <property type="entry name" value="IG"/>
    <property type="match status" value="2"/>
</dbReference>
<comment type="subcellular location">
    <subcellularLocation>
        <location evidence="1">Membrane</location>
        <topology evidence="1">Single-pass type I membrane protein</topology>
    </subcellularLocation>
</comment>
<dbReference type="STRING" id="188477.A0A433SRV1"/>
<protein>
    <recommendedName>
        <fullName evidence="7">Ig-like domain-containing protein</fullName>
    </recommendedName>
</protein>
<dbReference type="PANTHER" id="PTHR11640:SF164">
    <property type="entry name" value="MAM DOMAIN-CONTAINING GLYCOSYLPHOSPHATIDYLINOSITOL ANCHOR PROTEIN 1"/>
    <property type="match status" value="1"/>
</dbReference>
<evidence type="ECO:0000256" key="6">
    <source>
        <dbReference type="SAM" id="SignalP"/>
    </source>
</evidence>
<dbReference type="InterPro" id="IPR013098">
    <property type="entry name" value="Ig_I-set"/>
</dbReference>
<keyword evidence="9" id="KW-1185">Reference proteome</keyword>
<dbReference type="InterPro" id="IPR013783">
    <property type="entry name" value="Ig-like_fold"/>
</dbReference>
<evidence type="ECO:0000259" key="7">
    <source>
        <dbReference type="PROSITE" id="PS50835"/>
    </source>
</evidence>
<evidence type="ECO:0000256" key="4">
    <source>
        <dbReference type="ARBA" id="ARBA00023180"/>
    </source>
</evidence>
<evidence type="ECO:0000256" key="1">
    <source>
        <dbReference type="ARBA" id="ARBA00004479"/>
    </source>
</evidence>
<accession>A0A433SRV1</accession>
<feature type="signal peptide" evidence="6">
    <location>
        <begin position="1"/>
        <end position="21"/>
    </location>
</feature>
<evidence type="ECO:0000313" key="8">
    <source>
        <dbReference type="EMBL" id="RUS71978.1"/>
    </source>
</evidence>
<dbReference type="InterPro" id="IPR003599">
    <property type="entry name" value="Ig_sub"/>
</dbReference>
<feature type="chain" id="PRO_5019222180" description="Ig-like domain-containing protein" evidence="6">
    <location>
        <begin position="22"/>
        <end position="427"/>
    </location>
</feature>
<dbReference type="GO" id="GO:0005886">
    <property type="term" value="C:plasma membrane"/>
    <property type="evidence" value="ECO:0007669"/>
    <property type="project" value="TreeGrafter"/>
</dbReference>
<evidence type="ECO:0000256" key="2">
    <source>
        <dbReference type="ARBA" id="ARBA00023136"/>
    </source>
</evidence>
<dbReference type="Pfam" id="PF07679">
    <property type="entry name" value="I-set"/>
    <property type="match status" value="1"/>
</dbReference>
<keyword evidence="6" id="KW-0732">Signal</keyword>
<name>A0A433SRV1_ELYCH</name>